<reference evidence="2 3" key="1">
    <citation type="submission" date="2022-10" db="EMBL/GenBank/DDBJ databases">
        <title>Erythrobacter sp. sf7 Genome sequencing.</title>
        <authorList>
            <person name="Park S."/>
        </authorList>
    </citation>
    <scope>NUCLEOTIDE SEQUENCE [LARGE SCALE GENOMIC DNA]</scope>
    <source>
        <strain evidence="3">sf7</strain>
    </source>
</reference>
<keyword evidence="3" id="KW-1185">Reference proteome</keyword>
<proteinExistence type="predicted"/>
<sequence length="319" mass="35727">MPHSYVDDVHRFAGPKPFHDKHGQRRNLSHDDDFTADLVNTDGQGNVISMPLLRRKPCFGRPERFYRGMAGGKVWSNDAGETCLADTPCDTCFEHSPGVFEACLKVVDERVSSCARVKNAIAEWIENGDARGYVGRRHFLGPLWPKVRAAIIDSGGWSNVNDEQVKLAGLCRAEEKRKKRNESERRKRAAKKAARSMSQPVVTQGYLQALEDECERRATQLRSLRGLSTNSATGTFWIDTLSDAVCDRIAHVWAERELLTRLGYAPTKTAIARNLIAKGPAYAAWDEKSLAARVGEDMSKRLARLEDDRGGTPFWPAWV</sequence>
<evidence type="ECO:0000313" key="3">
    <source>
        <dbReference type="Proteomes" id="UP001216558"/>
    </source>
</evidence>
<dbReference type="EMBL" id="JAQQXQ010000009">
    <property type="protein sequence ID" value="MDC8755361.1"/>
    <property type="molecule type" value="Genomic_DNA"/>
</dbReference>
<dbReference type="RefSeq" id="WP_273678574.1">
    <property type="nucleotide sequence ID" value="NZ_JAQQXQ010000009.1"/>
</dbReference>
<gene>
    <name evidence="2" type="ORF">OIK40_11995</name>
</gene>
<evidence type="ECO:0000256" key="1">
    <source>
        <dbReference type="SAM" id="MobiDB-lite"/>
    </source>
</evidence>
<organism evidence="2 3">
    <name type="scientific">Erythrobacter fulvus</name>
    <dbReference type="NCBI Taxonomy" id="2987523"/>
    <lineage>
        <taxon>Bacteria</taxon>
        <taxon>Pseudomonadati</taxon>
        <taxon>Pseudomonadota</taxon>
        <taxon>Alphaproteobacteria</taxon>
        <taxon>Sphingomonadales</taxon>
        <taxon>Erythrobacteraceae</taxon>
        <taxon>Erythrobacter/Porphyrobacter group</taxon>
        <taxon>Erythrobacter</taxon>
    </lineage>
</organism>
<comment type="caution">
    <text evidence="2">The sequence shown here is derived from an EMBL/GenBank/DDBJ whole genome shotgun (WGS) entry which is preliminary data.</text>
</comment>
<evidence type="ECO:0000313" key="2">
    <source>
        <dbReference type="EMBL" id="MDC8755361.1"/>
    </source>
</evidence>
<protein>
    <submittedName>
        <fullName evidence="2">Uncharacterized protein</fullName>
    </submittedName>
</protein>
<dbReference type="Proteomes" id="UP001216558">
    <property type="component" value="Unassembled WGS sequence"/>
</dbReference>
<accession>A0ABT5JS86</accession>
<name>A0ABT5JS86_9SPHN</name>
<feature type="region of interest" description="Disordered" evidence="1">
    <location>
        <begin position="177"/>
        <end position="196"/>
    </location>
</feature>